<keyword evidence="2" id="KW-1185">Reference proteome</keyword>
<reference evidence="1 2" key="1">
    <citation type="submission" date="2014-05" db="EMBL/GenBank/DDBJ databases">
        <title>Cellulosimicrobium funkei U11 genome.</title>
        <authorList>
            <person name="Hu C."/>
            <person name="Gong Y."/>
            <person name="Wan W."/>
            <person name="Jiang M."/>
        </authorList>
    </citation>
    <scope>NUCLEOTIDE SEQUENCE [LARGE SCALE GENOMIC DNA]</scope>
    <source>
        <strain evidence="1 2">U11</strain>
    </source>
</reference>
<dbReference type="AlphaFoldDB" id="A0A0H2KLY9"/>
<sequence>MKIADVVGKAAAAAGFVLVAVQVVGDARAVVKEERAALEQARERDRQHRALVTEIMGRADEIVDRARTGVHDLVDPILDELLADIKTAQNEGLAAQSARDTATSELTAIAAESDRLLAASVGDAGFRTA</sequence>
<comment type="caution">
    <text evidence="1">The sequence shown here is derived from an EMBL/GenBank/DDBJ whole genome shotgun (WGS) entry which is preliminary data.</text>
</comment>
<protein>
    <submittedName>
        <fullName evidence="1">Uncharacterized protein</fullName>
    </submittedName>
</protein>
<evidence type="ECO:0000313" key="2">
    <source>
        <dbReference type="Proteomes" id="UP000035265"/>
    </source>
</evidence>
<gene>
    <name evidence="1" type="ORF">FB00_13470</name>
</gene>
<dbReference type="EMBL" id="JNBQ01000018">
    <property type="protein sequence ID" value="KLN34183.1"/>
    <property type="molecule type" value="Genomic_DNA"/>
</dbReference>
<accession>A0A0H2KLY9</accession>
<dbReference type="Proteomes" id="UP000035265">
    <property type="component" value="Unassembled WGS sequence"/>
</dbReference>
<evidence type="ECO:0000313" key="1">
    <source>
        <dbReference type="EMBL" id="KLN34183.1"/>
    </source>
</evidence>
<name>A0A0H2KLY9_9MICO</name>
<proteinExistence type="predicted"/>
<organism evidence="1 2">
    <name type="scientific">Cellulosimicrobium funkei</name>
    <dbReference type="NCBI Taxonomy" id="264251"/>
    <lineage>
        <taxon>Bacteria</taxon>
        <taxon>Bacillati</taxon>
        <taxon>Actinomycetota</taxon>
        <taxon>Actinomycetes</taxon>
        <taxon>Micrococcales</taxon>
        <taxon>Promicromonosporaceae</taxon>
        <taxon>Cellulosimicrobium</taxon>
    </lineage>
</organism>